<evidence type="ECO:0000256" key="3">
    <source>
        <dbReference type="SAM" id="Coils"/>
    </source>
</evidence>
<feature type="compositionally biased region" description="Low complexity" evidence="4">
    <location>
        <begin position="882"/>
        <end position="900"/>
    </location>
</feature>
<keyword evidence="1" id="KW-0479">Metal-binding</keyword>
<dbReference type="CDD" id="cd00067">
    <property type="entry name" value="GAL4"/>
    <property type="match status" value="1"/>
</dbReference>
<dbReference type="CDD" id="cd12148">
    <property type="entry name" value="fungal_TF_MHR"/>
    <property type="match status" value="1"/>
</dbReference>
<evidence type="ECO:0000313" key="6">
    <source>
        <dbReference type="EMBL" id="KAF2265505.1"/>
    </source>
</evidence>
<dbReference type="SMART" id="SM00906">
    <property type="entry name" value="Fungal_trans"/>
    <property type="match status" value="1"/>
</dbReference>
<dbReference type="InterPro" id="IPR036864">
    <property type="entry name" value="Zn2-C6_fun-type_DNA-bd_sf"/>
</dbReference>
<evidence type="ECO:0000256" key="4">
    <source>
        <dbReference type="SAM" id="MobiDB-lite"/>
    </source>
</evidence>
<feature type="coiled-coil region" evidence="3">
    <location>
        <begin position="131"/>
        <end position="158"/>
    </location>
</feature>
<organism evidence="6 7">
    <name type="scientific">Lojkania enalia</name>
    <dbReference type="NCBI Taxonomy" id="147567"/>
    <lineage>
        <taxon>Eukaryota</taxon>
        <taxon>Fungi</taxon>
        <taxon>Dikarya</taxon>
        <taxon>Ascomycota</taxon>
        <taxon>Pezizomycotina</taxon>
        <taxon>Dothideomycetes</taxon>
        <taxon>Pleosporomycetidae</taxon>
        <taxon>Pleosporales</taxon>
        <taxon>Pleosporales incertae sedis</taxon>
        <taxon>Lojkania</taxon>
    </lineage>
</organism>
<sequence length="927" mass="102690">MGPKRSPDSDLQQATKLPKLEHGLPSTPLTQHRAPNNDFSGSVKKKLASSTRTGQACDRCKLGWCLENVLAEYTDGAPRAWCYDALRADFVQIRKIRCDGRPEGCSPCAQNRTPCKTTDRITGRATTRGHVEATEAENQYLRAQIAELQAQLKELGVEPRTVPSYNGFPPSTPSWPPSVGLGNETSGWPDPSQRRTSSSPLPPYGPGSNALEDTDQRPLPNFKHGSIGDNYLGVSSADSLLSHINGTSLSVFGFEIDITDFVLNEEEYDNSVMSYNHFLRVALNEETVEPVPFPESQRLIDYATWYLRSLNPYSMLLEKRAFMDLVTRIGRDPNFSPSPAETVCVHMMLATLKYQISVRNNEEILMEESHKHYRYSLSFFRDLLHRHTWQDVQALTLICYHLRNFPKPGAAWIMCSTSFLLAIELGLHRSTKAWGDAAPKMEPLEIEMRKRVFWTLQALTINLSGKLGRPMPINMEDIDVDFPEPFDDDLPGENTPDLFSKCSFQVGIQMSKYTAWSSELYRTIYAVRQSPRSYMDSLRRLESGLQRWREECPPELADPARASPSNYIFALYLEFWDQEFELLLHHPAVCRSTDPEVINSNLDKCLEASQRMLQNCIQMRKKKSLDIPWINTVVYIAAIFTTLFVSSQRKDQMNSVSMTKLRNDMDQWVDVIGECGQLLGSRDKLKTAIQKIVEHSLSTINESIVKRTATESLARAALQTPQEQQPTPSVYGNGTTYHEPYADQAHAPPGSAMPASEGPYAAVPGAGYSYNNGTSASVPSHPQQQTSHTYDQSPYIASEGPANAAMTPAHAAALAAAASGAPPPHTYANTQVPNNTHPYQTNGTTPSDWRQWTRTFIHPPGPSGDYLNTASTLIALGGREGGTQAPGQDAGAGAVDGSSAMQGPGPSNYQWPGIVFGAGNNGHVAHQ</sequence>
<evidence type="ECO:0000313" key="7">
    <source>
        <dbReference type="Proteomes" id="UP000800093"/>
    </source>
</evidence>
<dbReference type="InterPro" id="IPR001138">
    <property type="entry name" value="Zn2Cys6_DnaBD"/>
</dbReference>
<proteinExistence type="predicted"/>
<dbReference type="GO" id="GO:0006351">
    <property type="term" value="P:DNA-templated transcription"/>
    <property type="evidence" value="ECO:0007669"/>
    <property type="project" value="InterPro"/>
</dbReference>
<dbReference type="GO" id="GO:0003677">
    <property type="term" value="F:DNA binding"/>
    <property type="evidence" value="ECO:0007669"/>
    <property type="project" value="InterPro"/>
</dbReference>
<feature type="compositionally biased region" description="Polar residues" evidence="4">
    <location>
        <begin position="773"/>
        <end position="792"/>
    </location>
</feature>
<feature type="region of interest" description="Disordered" evidence="4">
    <location>
        <begin position="773"/>
        <end position="801"/>
    </location>
</feature>
<comment type="caution">
    <text evidence="6">The sequence shown here is derived from an EMBL/GenBank/DDBJ whole genome shotgun (WGS) entry which is preliminary data.</text>
</comment>
<keyword evidence="3" id="KW-0175">Coiled coil</keyword>
<dbReference type="PANTHER" id="PTHR46910">
    <property type="entry name" value="TRANSCRIPTION FACTOR PDR1"/>
    <property type="match status" value="1"/>
</dbReference>
<keyword evidence="2" id="KW-0539">Nucleus</keyword>
<accession>A0A9P4KBI7</accession>
<feature type="region of interest" description="Disordered" evidence="4">
    <location>
        <begin position="816"/>
        <end position="838"/>
    </location>
</feature>
<dbReference type="AlphaFoldDB" id="A0A9P4KBI7"/>
<dbReference type="GO" id="GO:0000981">
    <property type="term" value="F:DNA-binding transcription factor activity, RNA polymerase II-specific"/>
    <property type="evidence" value="ECO:0007669"/>
    <property type="project" value="InterPro"/>
</dbReference>
<feature type="compositionally biased region" description="Polar residues" evidence="4">
    <location>
        <begin position="719"/>
        <end position="736"/>
    </location>
</feature>
<dbReference type="InterPro" id="IPR007219">
    <property type="entry name" value="XnlR_reg_dom"/>
</dbReference>
<gene>
    <name evidence="6" type="ORF">CC78DRAFT_579249</name>
</gene>
<dbReference type="GO" id="GO:0008270">
    <property type="term" value="F:zinc ion binding"/>
    <property type="evidence" value="ECO:0007669"/>
    <property type="project" value="InterPro"/>
</dbReference>
<dbReference type="InterPro" id="IPR050987">
    <property type="entry name" value="AtrR-like"/>
</dbReference>
<feature type="region of interest" description="Disordered" evidence="4">
    <location>
        <begin position="717"/>
        <end position="758"/>
    </location>
</feature>
<feature type="region of interest" description="Disordered" evidence="4">
    <location>
        <begin position="1"/>
        <end position="45"/>
    </location>
</feature>
<evidence type="ECO:0000259" key="5">
    <source>
        <dbReference type="SMART" id="SM00906"/>
    </source>
</evidence>
<protein>
    <recommendedName>
        <fullName evidence="5">Xylanolytic transcriptional activator regulatory domain-containing protein</fullName>
    </recommendedName>
</protein>
<feature type="region of interest" description="Disordered" evidence="4">
    <location>
        <begin position="163"/>
        <end position="223"/>
    </location>
</feature>
<evidence type="ECO:0000256" key="2">
    <source>
        <dbReference type="ARBA" id="ARBA00023242"/>
    </source>
</evidence>
<dbReference type="PANTHER" id="PTHR46910:SF4">
    <property type="entry name" value="ZN(2)-C6 FUNGAL-TYPE DOMAIN-CONTAINING PROTEIN"/>
    <property type="match status" value="1"/>
</dbReference>
<feature type="domain" description="Xylanolytic transcriptional activator regulatory" evidence="5">
    <location>
        <begin position="411"/>
        <end position="489"/>
    </location>
</feature>
<dbReference type="EMBL" id="ML986605">
    <property type="protein sequence ID" value="KAF2265505.1"/>
    <property type="molecule type" value="Genomic_DNA"/>
</dbReference>
<reference evidence="7" key="1">
    <citation type="journal article" date="2020" name="Stud. Mycol.">
        <title>101 Dothideomycetes genomes: A test case for predicting lifestyles and emergence of pathogens.</title>
        <authorList>
            <person name="Haridas S."/>
            <person name="Albert R."/>
            <person name="Binder M."/>
            <person name="Bloem J."/>
            <person name="LaButti K."/>
            <person name="Salamov A."/>
            <person name="Andreopoulos B."/>
            <person name="Baker S."/>
            <person name="Barry K."/>
            <person name="Bills G."/>
            <person name="Bluhm B."/>
            <person name="Cannon C."/>
            <person name="Castanera R."/>
            <person name="Culley D."/>
            <person name="Daum C."/>
            <person name="Ezra D."/>
            <person name="Gonzalez J."/>
            <person name="Henrissat B."/>
            <person name="Kuo A."/>
            <person name="Liang C."/>
            <person name="Lipzen A."/>
            <person name="Lutzoni F."/>
            <person name="Magnuson J."/>
            <person name="Mondo S."/>
            <person name="Nolan M."/>
            <person name="Ohm R."/>
            <person name="Pangilinan J."/>
            <person name="Park H.-J."/>
            <person name="Ramirez L."/>
            <person name="Alfaro M."/>
            <person name="Sun H."/>
            <person name="Tritt A."/>
            <person name="Yoshinaga Y."/>
            <person name="Zwiers L.-H."/>
            <person name="Turgeon B."/>
            <person name="Goodwin S."/>
            <person name="Spatafora J."/>
            <person name="Crous P."/>
            <person name="Grigoriev I."/>
        </authorList>
    </citation>
    <scope>NUCLEOTIDE SEQUENCE [LARGE SCALE GENOMIC DNA]</scope>
    <source>
        <strain evidence="7">CBS 304.66</strain>
    </source>
</reference>
<dbReference type="Gene3D" id="4.10.240.10">
    <property type="entry name" value="Zn(2)-C6 fungal-type DNA-binding domain"/>
    <property type="match status" value="1"/>
</dbReference>
<feature type="compositionally biased region" description="Polar residues" evidence="4">
    <location>
        <begin position="27"/>
        <end position="40"/>
    </location>
</feature>
<keyword evidence="7" id="KW-1185">Reference proteome</keyword>
<feature type="region of interest" description="Disordered" evidence="4">
    <location>
        <begin position="879"/>
        <end position="903"/>
    </location>
</feature>
<feature type="compositionally biased region" description="Polar residues" evidence="4">
    <location>
        <begin position="827"/>
        <end position="838"/>
    </location>
</feature>
<dbReference type="Pfam" id="PF04082">
    <property type="entry name" value="Fungal_trans"/>
    <property type="match status" value="1"/>
</dbReference>
<dbReference type="Proteomes" id="UP000800093">
    <property type="component" value="Unassembled WGS sequence"/>
</dbReference>
<name>A0A9P4KBI7_9PLEO</name>
<dbReference type="OrthoDB" id="4456959at2759"/>
<evidence type="ECO:0000256" key="1">
    <source>
        <dbReference type="ARBA" id="ARBA00022723"/>
    </source>
</evidence>